<dbReference type="AlphaFoldDB" id="L1ITK6"/>
<dbReference type="Proteomes" id="UP000011087">
    <property type="component" value="Unassembled WGS sequence"/>
</dbReference>
<dbReference type="EnsemblProtists" id="EKX39568">
    <property type="protein sequence ID" value="EKX39568"/>
    <property type="gene ID" value="GUITHDRAFT_114294"/>
</dbReference>
<dbReference type="EMBL" id="JH993038">
    <property type="protein sequence ID" value="EKX39568.1"/>
    <property type="molecule type" value="Genomic_DNA"/>
</dbReference>
<dbReference type="GeneID" id="17296293"/>
<sequence>MESSMTYSSILCQLPPSESDQGSLLLCSPPSPCLQETCSAIPSKHGRTWDGEARARHSERCTGRSRLTLSEKTDIIKLYYEPSSSRPPVDQKTLARMYGKSKAAISKILKPEYAHRVLSSYAKVVGVKEMNLKYAQLVK</sequence>
<reference evidence="2" key="3">
    <citation type="submission" date="2016-03" db="UniProtKB">
        <authorList>
            <consortium name="EnsemblProtists"/>
        </authorList>
    </citation>
    <scope>IDENTIFICATION</scope>
</reference>
<proteinExistence type="predicted"/>
<evidence type="ECO:0000313" key="3">
    <source>
        <dbReference type="Proteomes" id="UP000011087"/>
    </source>
</evidence>
<dbReference type="HOGENOM" id="CLU_1848913_0_0_1"/>
<reference evidence="1 3" key="1">
    <citation type="journal article" date="2012" name="Nature">
        <title>Algal genomes reveal evolutionary mosaicism and the fate of nucleomorphs.</title>
        <authorList>
            <consortium name="DOE Joint Genome Institute"/>
            <person name="Curtis B.A."/>
            <person name="Tanifuji G."/>
            <person name="Burki F."/>
            <person name="Gruber A."/>
            <person name="Irimia M."/>
            <person name="Maruyama S."/>
            <person name="Arias M.C."/>
            <person name="Ball S.G."/>
            <person name="Gile G.H."/>
            <person name="Hirakawa Y."/>
            <person name="Hopkins J.F."/>
            <person name="Kuo A."/>
            <person name="Rensing S.A."/>
            <person name="Schmutz J."/>
            <person name="Symeonidi A."/>
            <person name="Elias M."/>
            <person name="Eveleigh R.J."/>
            <person name="Herman E.K."/>
            <person name="Klute M.J."/>
            <person name="Nakayama T."/>
            <person name="Obornik M."/>
            <person name="Reyes-Prieto A."/>
            <person name="Armbrust E.V."/>
            <person name="Aves S.J."/>
            <person name="Beiko R.G."/>
            <person name="Coutinho P."/>
            <person name="Dacks J.B."/>
            <person name="Durnford D.G."/>
            <person name="Fast N.M."/>
            <person name="Green B.R."/>
            <person name="Grisdale C.J."/>
            <person name="Hempel F."/>
            <person name="Henrissat B."/>
            <person name="Hoppner M.P."/>
            <person name="Ishida K."/>
            <person name="Kim E."/>
            <person name="Koreny L."/>
            <person name="Kroth P.G."/>
            <person name="Liu Y."/>
            <person name="Malik S.B."/>
            <person name="Maier U.G."/>
            <person name="McRose D."/>
            <person name="Mock T."/>
            <person name="Neilson J.A."/>
            <person name="Onodera N.T."/>
            <person name="Poole A.M."/>
            <person name="Pritham E.J."/>
            <person name="Richards T.A."/>
            <person name="Rocap G."/>
            <person name="Roy S.W."/>
            <person name="Sarai C."/>
            <person name="Schaack S."/>
            <person name="Shirato S."/>
            <person name="Slamovits C.H."/>
            <person name="Spencer D.F."/>
            <person name="Suzuki S."/>
            <person name="Worden A.Z."/>
            <person name="Zauner S."/>
            <person name="Barry K."/>
            <person name="Bell C."/>
            <person name="Bharti A.K."/>
            <person name="Crow J.A."/>
            <person name="Grimwood J."/>
            <person name="Kramer R."/>
            <person name="Lindquist E."/>
            <person name="Lucas S."/>
            <person name="Salamov A."/>
            <person name="McFadden G.I."/>
            <person name="Lane C.E."/>
            <person name="Keeling P.J."/>
            <person name="Gray M.W."/>
            <person name="Grigoriev I.V."/>
            <person name="Archibald J.M."/>
        </authorList>
    </citation>
    <scope>NUCLEOTIDE SEQUENCE</scope>
    <source>
        <strain evidence="1 3">CCMP2712</strain>
    </source>
</reference>
<dbReference type="KEGG" id="gtt:GUITHDRAFT_114294"/>
<protein>
    <submittedName>
        <fullName evidence="1 2">Uncharacterized protein</fullName>
    </submittedName>
</protein>
<name>L1ITK6_GUITC</name>
<keyword evidence="3" id="KW-1185">Reference proteome</keyword>
<gene>
    <name evidence="1" type="ORF">GUITHDRAFT_114294</name>
</gene>
<dbReference type="RefSeq" id="XP_005826548.1">
    <property type="nucleotide sequence ID" value="XM_005826491.1"/>
</dbReference>
<evidence type="ECO:0000313" key="1">
    <source>
        <dbReference type="EMBL" id="EKX39568.1"/>
    </source>
</evidence>
<dbReference type="PaxDb" id="55529-EKX39568"/>
<dbReference type="Gene3D" id="1.10.10.60">
    <property type="entry name" value="Homeodomain-like"/>
    <property type="match status" value="1"/>
</dbReference>
<reference evidence="3" key="2">
    <citation type="submission" date="2012-11" db="EMBL/GenBank/DDBJ databases">
        <authorList>
            <person name="Kuo A."/>
            <person name="Curtis B.A."/>
            <person name="Tanifuji G."/>
            <person name="Burki F."/>
            <person name="Gruber A."/>
            <person name="Irimia M."/>
            <person name="Maruyama S."/>
            <person name="Arias M.C."/>
            <person name="Ball S.G."/>
            <person name="Gile G.H."/>
            <person name="Hirakawa Y."/>
            <person name="Hopkins J.F."/>
            <person name="Rensing S.A."/>
            <person name="Schmutz J."/>
            <person name="Symeonidi A."/>
            <person name="Elias M."/>
            <person name="Eveleigh R.J."/>
            <person name="Herman E.K."/>
            <person name="Klute M.J."/>
            <person name="Nakayama T."/>
            <person name="Obornik M."/>
            <person name="Reyes-Prieto A."/>
            <person name="Armbrust E.V."/>
            <person name="Aves S.J."/>
            <person name="Beiko R.G."/>
            <person name="Coutinho P."/>
            <person name="Dacks J.B."/>
            <person name="Durnford D.G."/>
            <person name="Fast N.M."/>
            <person name="Green B.R."/>
            <person name="Grisdale C."/>
            <person name="Hempe F."/>
            <person name="Henrissat B."/>
            <person name="Hoppner M.P."/>
            <person name="Ishida K.-I."/>
            <person name="Kim E."/>
            <person name="Koreny L."/>
            <person name="Kroth P.G."/>
            <person name="Liu Y."/>
            <person name="Malik S.-B."/>
            <person name="Maier U.G."/>
            <person name="McRose D."/>
            <person name="Mock T."/>
            <person name="Neilson J.A."/>
            <person name="Onodera N.T."/>
            <person name="Poole A.M."/>
            <person name="Pritham E.J."/>
            <person name="Richards T.A."/>
            <person name="Rocap G."/>
            <person name="Roy S.W."/>
            <person name="Sarai C."/>
            <person name="Schaack S."/>
            <person name="Shirato S."/>
            <person name="Slamovits C.H."/>
            <person name="Spencer D.F."/>
            <person name="Suzuki S."/>
            <person name="Worden A.Z."/>
            <person name="Zauner S."/>
            <person name="Barry K."/>
            <person name="Bell C."/>
            <person name="Bharti A.K."/>
            <person name="Crow J.A."/>
            <person name="Grimwood J."/>
            <person name="Kramer R."/>
            <person name="Lindquist E."/>
            <person name="Lucas S."/>
            <person name="Salamov A."/>
            <person name="McFadden G.I."/>
            <person name="Lane C.E."/>
            <person name="Keeling P.J."/>
            <person name="Gray M.W."/>
            <person name="Grigoriev I.V."/>
            <person name="Archibald J.M."/>
        </authorList>
    </citation>
    <scope>NUCLEOTIDE SEQUENCE</scope>
    <source>
        <strain evidence="3">CCMP2712</strain>
    </source>
</reference>
<organism evidence="1">
    <name type="scientific">Guillardia theta (strain CCMP2712)</name>
    <name type="common">Cryptophyte</name>
    <dbReference type="NCBI Taxonomy" id="905079"/>
    <lineage>
        <taxon>Eukaryota</taxon>
        <taxon>Cryptophyceae</taxon>
        <taxon>Pyrenomonadales</taxon>
        <taxon>Geminigeraceae</taxon>
        <taxon>Guillardia</taxon>
    </lineage>
</organism>
<evidence type="ECO:0000313" key="2">
    <source>
        <dbReference type="EnsemblProtists" id="EKX39568"/>
    </source>
</evidence>
<accession>L1ITK6</accession>